<evidence type="ECO:0000313" key="4">
    <source>
        <dbReference type="Proteomes" id="UP000663834"/>
    </source>
</evidence>
<dbReference type="OrthoDB" id="10043418at2759"/>
<sequence length="244" mass="27922">MLFNNGTVTSIYCLSSRMLAYHSFDFLGKDSVPSKFLEQSLGAVSHFDDSTWMVWSKPTSSPASTNDTSTSRKSSNNQVLLQKVNGSVADLLQEFDTQWLIFLKHSYIATEQSNYIRRIKSEANEYETIVIHIDFAENYSLLQQNSIMQAHWTTPQATIFTIHAKISKDNHQSMAIISDYLEHDVEFVHSTQRVIVDYIQSVYPGVKKINYVSDGAPQHFKNNKNILNLTYHYADFGLPVSWTF</sequence>
<dbReference type="EMBL" id="CAJNOV010006662">
    <property type="protein sequence ID" value="CAF1253516.1"/>
    <property type="molecule type" value="Genomic_DNA"/>
</dbReference>
<evidence type="ECO:0000313" key="1">
    <source>
        <dbReference type="EMBL" id="CAF1253516.1"/>
    </source>
</evidence>
<dbReference type="Proteomes" id="UP000663824">
    <property type="component" value="Unassembled WGS sequence"/>
</dbReference>
<proteinExistence type="predicted"/>
<protein>
    <submittedName>
        <fullName evidence="2">Uncharacterized protein</fullName>
    </submittedName>
</protein>
<dbReference type="PANTHER" id="PTHR46601:SF1">
    <property type="entry name" value="ADF-H DOMAIN-CONTAINING PROTEIN"/>
    <property type="match status" value="1"/>
</dbReference>
<dbReference type="EMBL" id="CAJNRE010001795">
    <property type="protein sequence ID" value="CAF1957449.1"/>
    <property type="molecule type" value="Genomic_DNA"/>
</dbReference>
<dbReference type="PANTHER" id="PTHR46601">
    <property type="entry name" value="ULP_PROTEASE DOMAIN-CONTAINING PROTEIN"/>
    <property type="match status" value="1"/>
</dbReference>
<comment type="caution">
    <text evidence="2">The sequence shown here is derived from an EMBL/GenBank/DDBJ whole genome shotgun (WGS) entry which is preliminary data.</text>
</comment>
<organism evidence="2 4">
    <name type="scientific">Rotaria magnacalcarata</name>
    <dbReference type="NCBI Taxonomy" id="392030"/>
    <lineage>
        <taxon>Eukaryota</taxon>
        <taxon>Metazoa</taxon>
        <taxon>Spiralia</taxon>
        <taxon>Gnathifera</taxon>
        <taxon>Rotifera</taxon>
        <taxon>Eurotatoria</taxon>
        <taxon>Bdelloidea</taxon>
        <taxon>Philodinida</taxon>
        <taxon>Philodinidae</taxon>
        <taxon>Rotaria</taxon>
    </lineage>
</organism>
<evidence type="ECO:0000313" key="3">
    <source>
        <dbReference type="EMBL" id="CAF1957449.1"/>
    </source>
</evidence>
<reference evidence="2" key="1">
    <citation type="submission" date="2021-02" db="EMBL/GenBank/DDBJ databases">
        <authorList>
            <person name="Nowell W R."/>
        </authorList>
    </citation>
    <scope>NUCLEOTIDE SEQUENCE</scope>
</reference>
<accession>A0A816HAB0</accession>
<gene>
    <name evidence="1" type="ORF">CJN711_LOCUS14607</name>
    <name evidence="2" type="ORF">KQP761_LOCUS37542</name>
    <name evidence="3" type="ORF">MBJ925_LOCUS6196</name>
</gene>
<dbReference type="Proteomes" id="UP000663834">
    <property type="component" value="Unassembled WGS sequence"/>
</dbReference>
<dbReference type="EMBL" id="CAJNOW010021256">
    <property type="protein sequence ID" value="CAF1683487.1"/>
    <property type="molecule type" value="Genomic_DNA"/>
</dbReference>
<dbReference type="AlphaFoldDB" id="A0A816HAB0"/>
<dbReference type="Proteomes" id="UP000663855">
    <property type="component" value="Unassembled WGS sequence"/>
</dbReference>
<name>A0A816HAB0_9BILA</name>
<evidence type="ECO:0000313" key="2">
    <source>
        <dbReference type="EMBL" id="CAF1683487.1"/>
    </source>
</evidence>